<dbReference type="SUPFAM" id="SSF52922">
    <property type="entry name" value="TK C-terminal domain-like"/>
    <property type="match status" value="1"/>
</dbReference>
<evidence type="ECO:0000313" key="5">
    <source>
        <dbReference type="Proteomes" id="UP000287853"/>
    </source>
</evidence>
<dbReference type="InterPro" id="IPR002880">
    <property type="entry name" value="Pyrv_Fd/Flavodoxin_OxRdtase_N"/>
</dbReference>
<sequence length="385" mass="41910">MTEAKRKRCLLQGNEAIVQGALAARCRFFAGYPITPASEIAEQLSVRLPAVNGTFIQMEDEIASIGAVIGASLTGVKAMTATSGPGFSLMQENLGFACAAEVPCVIVNVMRGGPSTGLPTSPAQGDVQMARWGTHGDHPIIVLAVSSVLDSFTITVKAFNLAEKYRIPVIVLSDEVVAHTRESVELPLDSEVKVVNRIAPGMPPDWYKPYEADTRGVPPMASFGDGYRHHVTGLVHDQDGFPTQNPQEVEKFHLRLSMKITKGLSDIQLTKKFHMDDAELFVVAYGSVARSAMRAVEDARKAGIKAGLLQLITLFPFPRRTLTPYLQQCHSVLVPELNLGQISREVQRVNQGQCAVVKLNRVDGRLITPQQIYNRLVKLSAGRVS</sequence>
<feature type="domain" description="Pyruvate flavodoxin/ferredoxin oxidoreductase pyrimidine binding" evidence="2">
    <location>
        <begin position="20"/>
        <end position="248"/>
    </location>
</feature>
<dbReference type="PANTHER" id="PTHR43088">
    <property type="entry name" value="SUBUNIT OF PYRUVATE:FLAVODOXIN OXIDOREDUCTASE-RELATED"/>
    <property type="match status" value="1"/>
</dbReference>
<dbReference type="InterPro" id="IPR033412">
    <property type="entry name" value="PFOR_II"/>
</dbReference>
<evidence type="ECO:0000256" key="1">
    <source>
        <dbReference type="ARBA" id="ARBA00023002"/>
    </source>
</evidence>
<dbReference type="Pfam" id="PF01855">
    <property type="entry name" value="POR_N"/>
    <property type="match status" value="1"/>
</dbReference>
<gene>
    <name evidence="4" type="ORF">H206_01896</name>
</gene>
<proteinExistence type="predicted"/>
<keyword evidence="1 4" id="KW-0560">Oxidoreductase</keyword>
<dbReference type="SUPFAM" id="SSF52518">
    <property type="entry name" value="Thiamin diphosphate-binding fold (THDP-binding)"/>
    <property type="match status" value="1"/>
</dbReference>
<dbReference type="EC" id="1.2.7.11" evidence="4"/>
<name>A0A3S3U813_9BACT</name>
<dbReference type="CDD" id="cd07034">
    <property type="entry name" value="TPP_PYR_PFOR_IOR-alpha_like"/>
    <property type="match status" value="1"/>
</dbReference>
<keyword evidence="5" id="KW-1185">Reference proteome</keyword>
<dbReference type="AlphaFoldDB" id="A0A3S3U813"/>
<dbReference type="InterPro" id="IPR052368">
    <property type="entry name" value="2-oxoacid_oxidoreductase"/>
</dbReference>
<dbReference type="InterPro" id="IPR029061">
    <property type="entry name" value="THDP-binding"/>
</dbReference>
<dbReference type="Gene3D" id="3.40.50.970">
    <property type="match status" value="1"/>
</dbReference>
<accession>A0A3S3U813</accession>
<reference evidence="4 5" key="1">
    <citation type="submission" date="2017-01" db="EMBL/GenBank/DDBJ databases">
        <title>The cable genome- insights into the physiology and evolution of filamentous bacteria capable of sulfide oxidation via long distance electron transfer.</title>
        <authorList>
            <person name="Schreiber L."/>
            <person name="Bjerg J.T."/>
            <person name="Boggild A."/>
            <person name="Van De Vossenberg J."/>
            <person name="Meysman F."/>
            <person name="Nielsen L.P."/>
            <person name="Schramm A."/>
            <person name="Kjeldsen K.U."/>
        </authorList>
    </citation>
    <scope>NUCLEOTIDE SEQUENCE [LARGE SCALE GENOMIC DNA]</scope>
    <source>
        <strain evidence="4">MCF</strain>
    </source>
</reference>
<dbReference type="Pfam" id="PF17147">
    <property type="entry name" value="PFOR_II"/>
    <property type="match status" value="1"/>
</dbReference>
<dbReference type="Proteomes" id="UP000287853">
    <property type="component" value="Unassembled WGS sequence"/>
</dbReference>
<evidence type="ECO:0000313" key="4">
    <source>
        <dbReference type="EMBL" id="RWX44286.1"/>
    </source>
</evidence>
<dbReference type="GO" id="GO:0047553">
    <property type="term" value="F:2-oxoglutarate synthase activity"/>
    <property type="evidence" value="ECO:0007669"/>
    <property type="project" value="UniProtKB-EC"/>
</dbReference>
<dbReference type="EMBL" id="MTKO01000098">
    <property type="protein sequence ID" value="RWX44286.1"/>
    <property type="molecule type" value="Genomic_DNA"/>
</dbReference>
<dbReference type="FunFam" id="3.40.50.970:FF:000022">
    <property type="entry name" value="2-oxoglutarate ferredoxin oxidoreductase alpha subunit"/>
    <property type="match status" value="1"/>
</dbReference>
<protein>
    <submittedName>
        <fullName evidence="4">2-oxoglutarate ferredoxin oxidoreductase, alpha subunit</fullName>
        <ecNumber evidence="4">1.2.7.11</ecNumber>
        <ecNumber evidence="4">1.2.7.3</ecNumber>
    </submittedName>
</protein>
<dbReference type="NCBIfam" id="NF006412">
    <property type="entry name" value="PRK08659.1"/>
    <property type="match status" value="1"/>
</dbReference>
<feature type="domain" description="Pyruvate:ferredoxin oxidoreductase core" evidence="3">
    <location>
        <begin position="278"/>
        <end position="372"/>
    </location>
</feature>
<dbReference type="EC" id="1.2.7.3" evidence="4"/>
<dbReference type="Gene3D" id="3.40.50.920">
    <property type="match status" value="1"/>
</dbReference>
<dbReference type="InterPro" id="IPR009014">
    <property type="entry name" value="Transketo_C/PFOR_II"/>
</dbReference>
<comment type="caution">
    <text evidence="4">The sequence shown here is derived from an EMBL/GenBank/DDBJ whole genome shotgun (WGS) entry which is preliminary data.</text>
</comment>
<organism evidence="4 5">
    <name type="scientific">Candidatus Electrothrix aarhusensis</name>
    <dbReference type="NCBI Taxonomy" id="1859131"/>
    <lineage>
        <taxon>Bacteria</taxon>
        <taxon>Pseudomonadati</taxon>
        <taxon>Thermodesulfobacteriota</taxon>
        <taxon>Desulfobulbia</taxon>
        <taxon>Desulfobulbales</taxon>
        <taxon>Desulfobulbaceae</taxon>
        <taxon>Candidatus Electrothrix</taxon>
    </lineage>
</organism>
<evidence type="ECO:0000259" key="2">
    <source>
        <dbReference type="Pfam" id="PF01855"/>
    </source>
</evidence>
<dbReference type="PANTHER" id="PTHR43088:SF1">
    <property type="entry name" value="SUBUNIT OF PYRUVATE:FLAVODOXIN OXIDOREDUCTASE"/>
    <property type="match status" value="1"/>
</dbReference>
<evidence type="ECO:0000259" key="3">
    <source>
        <dbReference type="Pfam" id="PF17147"/>
    </source>
</evidence>